<evidence type="ECO:0000256" key="4">
    <source>
        <dbReference type="PROSITE-ProRule" id="PRU00510"/>
    </source>
</evidence>
<dbReference type="PANTHER" id="PTHR33823:SF4">
    <property type="entry name" value="GENERAL STRESS PROTEIN 16O"/>
    <property type="match status" value="1"/>
</dbReference>
<dbReference type="EMBL" id="VLKK01000024">
    <property type="protein sequence ID" value="TWH90174.1"/>
    <property type="molecule type" value="Genomic_DNA"/>
</dbReference>
<accession>A0A562K4M1</accession>
<feature type="zinc finger region" description="dksA C4-type" evidence="4">
    <location>
        <begin position="79"/>
        <end position="103"/>
    </location>
</feature>
<feature type="domain" description="DnaK suppressor protein-like N-terminal" evidence="7">
    <location>
        <begin position="8"/>
        <end position="71"/>
    </location>
</feature>
<evidence type="ECO:0000256" key="3">
    <source>
        <dbReference type="ARBA" id="ARBA00022833"/>
    </source>
</evidence>
<dbReference type="Pfam" id="PF01258">
    <property type="entry name" value="zf-dskA_traR"/>
    <property type="match status" value="1"/>
</dbReference>
<evidence type="ECO:0000259" key="7">
    <source>
        <dbReference type="Pfam" id="PF21173"/>
    </source>
</evidence>
<dbReference type="RefSeq" id="WP_092958512.1">
    <property type="nucleotide sequence ID" value="NZ_JACIIY010000027.1"/>
</dbReference>
<evidence type="ECO:0000313" key="9">
    <source>
        <dbReference type="Proteomes" id="UP000316624"/>
    </source>
</evidence>
<dbReference type="AlphaFoldDB" id="A0A562K4M1"/>
<dbReference type="Proteomes" id="UP000316624">
    <property type="component" value="Unassembled WGS sequence"/>
</dbReference>
<dbReference type="SUPFAM" id="SSF57716">
    <property type="entry name" value="Glucocorticoid receptor-like (DNA-binding domain)"/>
    <property type="match status" value="1"/>
</dbReference>
<evidence type="ECO:0000313" key="8">
    <source>
        <dbReference type="EMBL" id="TWH90174.1"/>
    </source>
</evidence>
<dbReference type="PROSITE" id="PS51128">
    <property type="entry name" value="ZF_DKSA_2"/>
    <property type="match status" value="1"/>
</dbReference>
<feature type="coiled-coil region" evidence="5">
    <location>
        <begin position="1"/>
        <end position="28"/>
    </location>
</feature>
<keyword evidence="1" id="KW-0479">Metal-binding</keyword>
<dbReference type="PANTHER" id="PTHR33823">
    <property type="entry name" value="RNA POLYMERASE-BINDING TRANSCRIPTION FACTOR DKSA-RELATED"/>
    <property type="match status" value="1"/>
</dbReference>
<dbReference type="InterPro" id="IPR000962">
    <property type="entry name" value="Znf_DskA_TraR"/>
</dbReference>
<sequence length="108" mass="11733">MSDLAAVKTRLEEQLAELRGRQARVETDLAEPLNADFSEQAVEMEDDAALEGQAALIDRQIASVSRALERIERGTYGECVRCGAAIATARLAVRPEAALCIECARSEQ</sequence>
<gene>
    <name evidence="8" type="ORF">IQ35_03647</name>
</gene>
<keyword evidence="2" id="KW-0863">Zinc-finger</keyword>
<dbReference type="Pfam" id="PF21173">
    <property type="entry name" value="DksA-like_N"/>
    <property type="match status" value="1"/>
</dbReference>
<organism evidence="8 9">
    <name type="scientific">Sphingobium wenxiniae (strain DSM 21828 / CGMCC 1.7748 / JZ-1)</name>
    <dbReference type="NCBI Taxonomy" id="595605"/>
    <lineage>
        <taxon>Bacteria</taxon>
        <taxon>Pseudomonadati</taxon>
        <taxon>Pseudomonadota</taxon>
        <taxon>Alphaproteobacteria</taxon>
        <taxon>Sphingomonadales</taxon>
        <taxon>Sphingomonadaceae</taxon>
        <taxon>Sphingobium</taxon>
    </lineage>
</organism>
<name>A0A562K4M1_SPHWJ</name>
<keyword evidence="5" id="KW-0175">Coiled coil</keyword>
<evidence type="ECO:0000259" key="6">
    <source>
        <dbReference type="Pfam" id="PF01258"/>
    </source>
</evidence>
<evidence type="ECO:0000256" key="2">
    <source>
        <dbReference type="ARBA" id="ARBA00022771"/>
    </source>
</evidence>
<dbReference type="InterPro" id="IPR048487">
    <property type="entry name" value="DksA-like_N"/>
</dbReference>
<comment type="caution">
    <text evidence="8">The sequence shown here is derived from an EMBL/GenBank/DDBJ whole genome shotgun (WGS) entry which is preliminary data.</text>
</comment>
<keyword evidence="9" id="KW-1185">Reference proteome</keyword>
<keyword evidence="3" id="KW-0862">Zinc</keyword>
<dbReference type="Gene3D" id="1.20.120.910">
    <property type="entry name" value="DksA, coiled-coil domain"/>
    <property type="match status" value="1"/>
</dbReference>
<evidence type="ECO:0000256" key="1">
    <source>
        <dbReference type="ARBA" id="ARBA00022723"/>
    </source>
</evidence>
<protein>
    <submittedName>
        <fullName evidence="8">TraR/DksA family transcriptional regulator</fullName>
    </submittedName>
</protein>
<proteinExistence type="predicted"/>
<evidence type="ECO:0000256" key="5">
    <source>
        <dbReference type="SAM" id="Coils"/>
    </source>
</evidence>
<dbReference type="GO" id="GO:0008270">
    <property type="term" value="F:zinc ion binding"/>
    <property type="evidence" value="ECO:0007669"/>
    <property type="project" value="UniProtKB-KW"/>
</dbReference>
<feature type="domain" description="Zinc finger DksA/TraR C4-type" evidence="6">
    <location>
        <begin position="74"/>
        <end position="106"/>
    </location>
</feature>
<reference evidence="8 9" key="1">
    <citation type="journal article" date="2015" name="Stand. Genomic Sci.">
        <title>Genomic Encyclopedia of Bacterial and Archaeal Type Strains, Phase III: the genomes of soil and plant-associated and newly described type strains.</title>
        <authorList>
            <person name="Whitman W.B."/>
            <person name="Woyke T."/>
            <person name="Klenk H.P."/>
            <person name="Zhou Y."/>
            <person name="Lilburn T.G."/>
            <person name="Beck B.J."/>
            <person name="De Vos P."/>
            <person name="Vandamme P."/>
            <person name="Eisen J.A."/>
            <person name="Garrity G."/>
            <person name="Hugenholtz P."/>
            <person name="Kyrpides N.C."/>
        </authorList>
    </citation>
    <scope>NUCLEOTIDE SEQUENCE [LARGE SCALE GENOMIC DNA]</scope>
    <source>
        <strain evidence="8 9">CGMCC 1.7748</strain>
    </source>
</reference>